<dbReference type="GO" id="GO:0016788">
    <property type="term" value="F:hydrolase activity, acting on ester bonds"/>
    <property type="evidence" value="ECO:0007669"/>
    <property type="project" value="UniProtKB-ARBA"/>
</dbReference>
<dbReference type="InterPro" id="IPR053140">
    <property type="entry name" value="GDSL_Rv0518-like"/>
</dbReference>
<dbReference type="PANTHER" id="PTHR43784">
    <property type="entry name" value="GDSL-LIKE LIPASE/ACYLHYDROLASE, PUTATIVE (AFU_ORTHOLOGUE AFUA_2G00820)-RELATED"/>
    <property type="match status" value="1"/>
</dbReference>
<dbReference type="CDD" id="cd01830">
    <property type="entry name" value="XynE_like"/>
    <property type="match status" value="1"/>
</dbReference>
<feature type="domain" description="SGNH hydrolase-type esterase" evidence="2">
    <location>
        <begin position="222"/>
        <end position="403"/>
    </location>
</feature>
<dbReference type="Gene3D" id="3.40.50.1110">
    <property type="entry name" value="SGNH hydrolase"/>
    <property type="match status" value="1"/>
</dbReference>
<keyword evidence="3" id="KW-0378">Hydrolase</keyword>
<reference evidence="3" key="1">
    <citation type="submission" date="2024-07" db="EMBL/GenBank/DDBJ databases">
        <title>Complete genome sequence of Prevotella sp. YM-2024 GTC17254.</title>
        <authorList>
            <person name="Hayashi M."/>
            <person name="Muto Y."/>
            <person name="Tanaka K."/>
            <person name="Niwa H."/>
        </authorList>
    </citation>
    <scope>NUCLEOTIDE SEQUENCE</scope>
    <source>
        <strain evidence="3">GTC17254</strain>
    </source>
</reference>
<keyword evidence="1" id="KW-0732">Signal</keyword>
<feature type="chain" id="PRO_5044284089" evidence="1">
    <location>
        <begin position="36"/>
        <end position="417"/>
    </location>
</feature>
<gene>
    <name evidence="3" type="ORF">GTC17254_17850</name>
</gene>
<evidence type="ECO:0000256" key="1">
    <source>
        <dbReference type="SAM" id="SignalP"/>
    </source>
</evidence>
<evidence type="ECO:0000313" key="3">
    <source>
        <dbReference type="EMBL" id="BFO74188.1"/>
    </source>
</evidence>
<dbReference type="AlphaFoldDB" id="A0AB33IXA0"/>
<evidence type="ECO:0000259" key="2">
    <source>
        <dbReference type="Pfam" id="PF13472"/>
    </source>
</evidence>
<name>A0AB33IXA0_9BACT</name>
<proteinExistence type="predicted"/>
<protein>
    <submittedName>
        <fullName evidence="3">SGNH/GDSL hydrolase family protein</fullName>
    </submittedName>
</protein>
<feature type="signal peptide" evidence="1">
    <location>
        <begin position="1"/>
        <end position="35"/>
    </location>
</feature>
<dbReference type="EMBL" id="AP035786">
    <property type="protein sequence ID" value="BFO74188.1"/>
    <property type="molecule type" value="Genomic_DNA"/>
</dbReference>
<accession>A0AB33IXA0</accession>
<organism evidence="3">
    <name type="scientific">Prevotella sp. GTC17254</name>
    <dbReference type="NCBI Taxonomy" id="3236794"/>
    <lineage>
        <taxon>Bacteria</taxon>
        <taxon>Pseudomonadati</taxon>
        <taxon>Bacteroidota</taxon>
        <taxon>Bacteroidia</taxon>
        <taxon>Bacteroidales</taxon>
        <taxon>Prevotellaceae</taxon>
        <taxon>Prevotella</taxon>
    </lineage>
</organism>
<dbReference type="PANTHER" id="PTHR43784:SF2">
    <property type="entry name" value="GDSL-LIKE LIPASE_ACYLHYDROLASE, PUTATIVE (AFU_ORTHOLOGUE AFUA_2G00820)-RELATED"/>
    <property type="match status" value="1"/>
</dbReference>
<dbReference type="InterPro" id="IPR013830">
    <property type="entry name" value="SGNH_hydro"/>
</dbReference>
<dbReference type="Pfam" id="PF13472">
    <property type="entry name" value="Lipase_GDSL_2"/>
    <property type="match status" value="1"/>
</dbReference>
<dbReference type="SUPFAM" id="SSF52266">
    <property type="entry name" value="SGNH hydrolase"/>
    <property type="match status" value="1"/>
</dbReference>
<sequence>METVGGYRLFFMPLMMKRLYIVFLLSMALLPSVHAQVAAQQLKMAKTFRWTGTWATAPQFITRNNMSARTELTGKTVRQIVHVSLGGNTLRLQLSNAYSKSPLYIKSVYIANSLDSSAIDVHSARYLEFAKKRAVVIPAGQSVMSDALQFHLKPLQRLAITINYGNAAKDITWHPGSRTTSYLLYGVSVPRTKFAHAAKADYWYTIDAIDVYGVENGSIAILGNSITDGRGSTTNHQNRWPDIMSERLGGRLGVLNLGIGGNEILGYGLGDPAVKRFGRDILGQRGLKAVIIFEGTNDIGHSRGNSEQVAAQMIEAYVRFAKEAHARGLKVFGATITPFKNHSYYTPFHEAARETVNEWIRTTKDFDGVIDFDKLMSDPNEPKALIPECQEDWLHPNAEGYRRMGHYAAERMAEFGF</sequence>
<dbReference type="InterPro" id="IPR036514">
    <property type="entry name" value="SGNH_hydro_sf"/>
</dbReference>